<dbReference type="Pfam" id="PF00892">
    <property type="entry name" value="EamA"/>
    <property type="match status" value="1"/>
</dbReference>
<feature type="domain" description="EamA" evidence="2">
    <location>
        <begin position="3"/>
        <end position="139"/>
    </location>
</feature>
<feature type="transmembrane region" description="Helical" evidence="1">
    <location>
        <begin position="223"/>
        <end position="242"/>
    </location>
</feature>
<feature type="transmembrane region" description="Helical" evidence="1">
    <location>
        <begin position="248"/>
        <end position="272"/>
    </location>
</feature>
<evidence type="ECO:0000256" key="1">
    <source>
        <dbReference type="SAM" id="Phobius"/>
    </source>
</evidence>
<keyword evidence="1" id="KW-1133">Transmembrane helix</keyword>
<gene>
    <name evidence="3" type="ORF">US65_C0015G0003</name>
</gene>
<dbReference type="InterPro" id="IPR037185">
    <property type="entry name" value="EmrE-like"/>
</dbReference>
<feature type="transmembrane region" description="Helical" evidence="1">
    <location>
        <begin position="180"/>
        <end position="202"/>
    </location>
</feature>
<proteinExistence type="predicted"/>
<dbReference type="AlphaFoldDB" id="A0A0G0HY49"/>
<reference evidence="3 4" key="1">
    <citation type="journal article" date="2015" name="Nature">
        <title>rRNA introns, odd ribosomes, and small enigmatic genomes across a large radiation of phyla.</title>
        <authorList>
            <person name="Brown C.T."/>
            <person name="Hug L.A."/>
            <person name="Thomas B.C."/>
            <person name="Sharon I."/>
            <person name="Castelle C.J."/>
            <person name="Singh A."/>
            <person name="Wilkins M.J."/>
            <person name="Williams K.H."/>
            <person name="Banfield J.F."/>
        </authorList>
    </citation>
    <scope>NUCLEOTIDE SEQUENCE [LARGE SCALE GENOMIC DNA]</scope>
</reference>
<feature type="transmembrane region" description="Helical" evidence="1">
    <location>
        <begin position="69"/>
        <end position="87"/>
    </location>
</feature>
<feature type="transmembrane region" description="Helical" evidence="1">
    <location>
        <begin position="122"/>
        <end position="142"/>
    </location>
</feature>
<feature type="transmembrane region" description="Helical" evidence="1">
    <location>
        <begin position="94"/>
        <end position="116"/>
    </location>
</feature>
<dbReference type="GO" id="GO:0016020">
    <property type="term" value="C:membrane"/>
    <property type="evidence" value="ECO:0007669"/>
    <property type="project" value="InterPro"/>
</dbReference>
<keyword evidence="1" id="KW-0472">Membrane</keyword>
<name>A0A0G0HY49_9BACT</name>
<protein>
    <recommendedName>
        <fullName evidence="2">EamA domain-containing protein</fullName>
    </recommendedName>
</protein>
<feature type="transmembrane region" description="Helical" evidence="1">
    <location>
        <begin position="6"/>
        <end position="25"/>
    </location>
</feature>
<feature type="transmembrane region" description="Helical" evidence="1">
    <location>
        <begin position="37"/>
        <end position="63"/>
    </location>
</feature>
<accession>A0A0G0HY49</accession>
<evidence type="ECO:0000313" key="4">
    <source>
        <dbReference type="Proteomes" id="UP000034430"/>
    </source>
</evidence>
<feature type="transmembrane region" description="Helical" evidence="1">
    <location>
        <begin position="154"/>
        <end position="174"/>
    </location>
</feature>
<evidence type="ECO:0000313" key="3">
    <source>
        <dbReference type="EMBL" id="KKQ47162.1"/>
    </source>
</evidence>
<evidence type="ECO:0000259" key="2">
    <source>
        <dbReference type="Pfam" id="PF00892"/>
    </source>
</evidence>
<dbReference type="EMBL" id="LBTU01000015">
    <property type="protein sequence ID" value="KKQ47162.1"/>
    <property type="molecule type" value="Genomic_DNA"/>
</dbReference>
<dbReference type="SUPFAM" id="SSF103481">
    <property type="entry name" value="Multidrug resistance efflux transporter EmrE"/>
    <property type="match status" value="1"/>
</dbReference>
<organism evidence="3 4">
    <name type="scientific">Candidatus Yanofskybacteria bacterium GW2011_GWC2_37_9</name>
    <dbReference type="NCBI Taxonomy" id="1619028"/>
    <lineage>
        <taxon>Bacteria</taxon>
        <taxon>Candidatus Yanofskyibacteriota</taxon>
    </lineage>
</organism>
<dbReference type="Proteomes" id="UP000034430">
    <property type="component" value="Unassembled WGS sequence"/>
</dbReference>
<feature type="transmembrane region" description="Helical" evidence="1">
    <location>
        <begin position="284"/>
        <end position="303"/>
    </location>
</feature>
<sequence>MQWFFIALGAPFLWAMVNISDQYLVQKYSTGKRGSGGLVLFSSLIGIFVAVIIGILTSGLFAIPTLDKVLLIITGGITIAWVILYLFTLEIEDISAVVPWFLTVPIFGYAFGYIFLEETLSAQELIGSIVVLFGVLLISIDFSEQKRKFKWRPAFYMLLACFLISIAGIIFKYVTIGNNFWISSFWEYVGLGGFGVLIYLFVPKYRNEFMSMNRQGGEKIFTLNTVSEILTIMGNLLTNYAILLAPIAMVYLVSSFQPAIVLILTLLATKFFPNIIKENITRKILVPKVAAIAIMILGSVILFL</sequence>
<dbReference type="InterPro" id="IPR000620">
    <property type="entry name" value="EamA_dom"/>
</dbReference>
<keyword evidence="1" id="KW-0812">Transmembrane</keyword>
<comment type="caution">
    <text evidence="3">The sequence shown here is derived from an EMBL/GenBank/DDBJ whole genome shotgun (WGS) entry which is preliminary data.</text>
</comment>